<dbReference type="GO" id="GO:0003700">
    <property type="term" value="F:DNA-binding transcription factor activity"/>
    <property type="evidence" value="ECO:0007669"/>
    <property type="project" value="InterPro"/>
</dbReference>
<keyword evidence="4" id="KW-0804">Transcription</keyword>
<comment type="caution">
    <text evidence="8">The sequence shown here is derived from an EMBL/GenBank/DDBJ whole genome shotgun (WGS) entry which is preliminary data.</text>
</comment>
<dbReference type="Pfam" id="PF03634">
    <property type="entry name" value="TCP"/>
    <property type="match status" value="1"/>
</dbReference>
<feature type="domain" description="TCP" evidence="7">
    <location>
        <begin position="54"/>
        <end position="112"/>
    </location>
</feature>
<feature type="region of interest" description="Disordered" evidence="6">
    <location>
        <begin position="271"/>
        <end position="295"/>
    </location>
</feature>
<keyword evidence="5" id="KW-0539">Nucleus</keyword>
<evidence type="ECO:0000256" key="5">
    <source>
        <dbReference type="ARBA" id="ARBA00023242"/>
    </source>
</evidence>
<evidence type="ECO:0000256" key="3">
    <source>
        <dbReference type="ARBA" id="ARBA00023125"/>
    </source>
</evidence>
<dbReference type="PANTHER" id="PTHR31072:SF268">
    <property type="entry name" value="TCP DOMAIN-CONTAINING PROTEIN"/>
    <property type="match status" value="1"/>
</dbReference>
<feature type="compositionally biased region" description="Pro residues" evidence="6">
    <location>
        <begin position="279"/>
        <end position="290"/>
    </location>
</feature>
<accession>A0AAN7JNJ2</accession>
<evidence type="ECO:0000313" key="8">
    <source>
        <dbReference type="EMBL" id="KAK4750762.1"/>
    </source>
</evidence>
<name>A0AAN7JNJ2_9MYRT</name>
<keyword evidence="2" id="KW-0805">Transcription regulation</keyword>
<evidence type="ECO:0000256" key="1">
    <source>
        <dbReference type="ARBA" id="ARBA00004123"/>
    </source>
</evidence>
<keyword evidence="3" id="KW-0238">DNA-binding</keyword>
<dbReference type="GO" id="GO:0005634">
    <property type="term" value="C:nucleus"/>
    <property type="evidence" value="ECO:0007669"/>
    <property type="project" value="UniProtKB-SubCell"/>
</dbReference>
<dbReference type="AlphaFoldDB" id="A0AAN7JNJ2"/>
<organism evidence="8 9">
    <name type="scientific">Trapa incisa</name>
    <dbReference type="NCBI Taxonomy" id="236973"/>
    <lineage>
        <taxon>Eukaryota</taxon>
        <taxon>Viridiplantae</taxon>
        <taxon>Streptophyta</taxon>
        <taxon>Embryophyta</taxon>
        <taxon>Tracheophyta</taxon>
        <taxon>Spermatophyta</taxon>
        <taxon>Magnoliopsida</taxon>
        <taxon>eudicotyledons</taxon>
        <taxon>Gunneridae</taxon>
        <taxon>Pentapetalae</taxon>
        <taxon>rosids</taxon>
        <taxon>malvids</taxon>
        <taxon>Myrtales</taxon>
        <taxon>Lythraceae</taxon>
        <taxon>Trapa</taxon>
    </lineage>
</organism>
<dbReference type="EMBL" id="JAXIOK010000017">
    <property type="protein sequence ID" value="KAK4750762.1"/>
    <property type="molecule type" value="Genomic_DNA"/>
</dbReference>
<proteinExistence type="predicted"/>
<dbReference type="GO" id="GO:0043565">
    <property type="term" value="F:sequence-specific DNA binding"/>
    <property type="evidence" value="ECO:0007669"/>
    <property type="project" value="TreeGrafter"/>
</dbReference>
<dbReference type="InterPro" id="IPR005333">
    <property type="entry name" value="Transcription_factor_TCP"/>
</dbReference>
<evidence type="ECO:0000313" key="9">
    <source>
        <dbReference type="Proteomes" id="UP001345219"/>
    </source>
</evidence>
<sequence>MRTNSIDEAHLQARQVEQKAEVLGSQAAAVPSISRQWSSFRNPRIVRVSRSFGGKDRHSKVCTLRGLRDRRIRLSVPTAIQLYDLQEKLELRQPSKVIDWLLDATKQEIDKLPPLQMPQGFFSSQFHPQMMLGGNIAGSRNLSNLLLPHEQISSRLVSFSSKINESNDGDGTEASAGPSSSRYWDINLGLPAHEVDQITVPVDDDKGKSMEMNELQKRAGVGGGQYAQSSVGYSSTLPSGSESVGDQFEPSSLYLSQPRGLQPQLDSFLQSNTVSLPSSSPPPPPPPPTSLPHGSQVYMYPPAIPTLFPAYPPLPYLGASTASEPKQVNHFQVLSLTSSSQPTLPSTSLVQKPFQTKSSIEFLHPEDVGPSQGDEQAN</sequence>
<dbReference type="PROSITE" id="PS51369">
    <property type="entry name" value="TCP"/>
    <property type="match status" value="1"/>
</dbReference>
<dbReference type="InterPro" id="IPR017887">
    <property type="entry name" value="TF_TCP_subgr"/>
</dbReference>
<dbReference type="PANTHER" id="PTHR31072">
    <property type="entry name" value="TRANSCRIPTION FACTOR TCP4-RELATED"/>
    <property type="match status" value="1"/>
</dbReference>
<evidence type="ECO:0000256" key="4">
    <source>
        <dbReference type="ARBA" id="ARBA00023163"/>
    </source>
</evidence>
<feature type="compositionally biased region" description="Polar residues" evidence="6">
    <location>
        <begin position="226"/>
        <end position="254"/>
    </location>
</feature>
<gene>
    <name evidence="8" type="ORF">SAY87_004244</name>
</gene>
<reference evidence="8 9" key="1">
    <citation type="journal article" date="2023" name="Hortic Res">
        <title>Pangenome of water caltrop reveals structural variations and asymmetric subgenome divergence after allopolyploidization.</title>
        <authorList>
            <person name="Zhang X."/>
            <person name="Chen Y."/>
            <person name="Wang L."/>
            <person name="Yuan Y."/>
            <person name="Fang M."/>
            <person name="Shi L."/>
            <person name="Lu R."/>
            <person name="Comes H.P."/>
            <person name="Ma Y."/>
            <person name="Chen Y."/>
            <person name="Huang G."/>
            <person name="Zhou Y."/>
            <person name="Zheng Z."/>
            <person name="Qiu Y."/>
        </authorList>
    </citation>
    <scope>NUCLEOTIDE SEQUENCE [LARGE SCALE GENOMIC DNA]</scope>
    <source>
        <tissue evidence="8">Roots</tissue>
    </source>
</reference>
<protein>
    <recommendedName>
        <fullName evidence="7">TCP domain-containing protein</fullName>
    </recommendedName>
</protein>
<dbReference type="Proteomes" id="UP001345219">
    <property type="component" value="Chromosome 4"/>
</dbReference>
<evidence type="ECO:0000256" key="2">
    <source>
        <dbReference type="ARBA" id="ARBA00023015"/>
    </source>
</evidence>
<evidence type="ECO:0000256" key="6">
    <source>
        <dbReference type="SAM" id="MobiDB-lite"/>
    </source>
</evidence>
<evidence type="ECO:0000259" key="7">
    <source>
        <dbReference type="PROSITE" id="PS51369"/>
    </source>
</evidence>
<feature type="region of interest" description="Disordered" evidence="6">
    <location>
        <begin position="218"/>
        <end position="254"/>
    </location>
</feature>
<comment type="subcellular location">
    <subcellularLocation>
        <location evidence="1">Nucleus</location>
    </subcellularLocation>
</comment>
<keyword evidence="9" id="KW-1185">Reference proteome</keyword>